<keyword evidence="2" id="KW-1185">Reference proteome</keyword>
<dbReference type="CDD" id="cd07177">
    <property type="entry name" value="terB_like"/>
    <property type="match status" value="1"/>
</dbReference>
<dbReference type="InterPro" id="IPR029024">
    <property type="entry name" value="TerB-like"/>
</dbReference>
<proteinExistence type="predicted"/>
<dbReference type="RefSeq" id="WP_136901988.1">
    <property type="nucleotide sequence ID" value="NZ_SUME01000005.1"/>
</dbReference>
<dbReference type="Proteomes" id="UP000306808">
    <property type="component" value="Unassembled WGS sequence"/>
</dbReference>
<dbReference type="AlphaFoldDB" id="A0A4U0NYU3"/>
<gene>
    <name evidence="1" type="ORF">FAZ15_14275</name>
</gene>
<organism evidence="1 2">
    <name type="scientific">Sphingobacterium olei</name>
    <dbReference type="NCBI Taxonomy" id="2571155"/>
    <lineage>
        <taxon>Bacteria</taxon>
        <taxon>Pseudomonadati</taxon>
        <taxon>Bacteroidota</taxon>
        <taxon>Sphingobacteriia</taxon>
        <taxon>Sphingobacteriales</taxon>
        <taxon>Sphingobacteriaceae</taxon>
        <taxon>Sphingobacterium</taxon>
    </lineage>
</organism>
<accession>A0A4U0NYU3</accession>
<reference evidence="1 2" key="1">
    <citation type="submission" date="2019-04" db="EMBL/GenBank/DDBJ databases">
        <title>Sphingobacterium olei sp. nov., isolated from oil-contaminated soil.</title>
        <authorList>
            <person name="Liu B."/>
        </authorList>
    </citation>
    <scope>NUCLEOTIDE SEQUENCE [LARGE SCALE GENOMIC DNA]</scope>
    <source>
        <strain evidence="1 2">HAL-9</strain>
    </source>
</reference>
<protein>
    <submittedName>
        <fullName evidence="1">TerB family tellurite resistance protein</fullName>
    </submittedName>
</protein>
<sequence>MHSSEKWLEFYRKLGFLFYSVAASDKRITSSEIEMLKKELRENWLDVEDSRDDFDTDAAYQVEAIFDWLQEEAPSSWDAFGEFEAFIDENPDFVNMELKVRIMKTADQITTAFSGRNKAELTILQQLNRLLNISQSAGAYHSPDNL</sequence>
<comment type="caution">
    <text evidence="1">The sequence shown here is derived from an EMBL/GenBank/DDBJ whole genome shotgun (WGS) entry which is preliminary data.</text>
</comment>
<evidence type="ECO:0000313" key="1">
    <source>
        <dbReference type="EMBL" id="TJZ60047.1"/>
    </source>
</evidence>
<evidence type="ECO:0000313" key="2">
    <source>
        <dbReference type="Proteomes" id="UP000306808"/>
    </source>
</evidence>
<dbReference type="OrthoDB" id="979732at2"/>
<name>A0A4U0NYU3_9SPHI</name>
<dbReference type="SUPFAM" id="SSF158682">
    <property type="entry name" value="TerB-like"/>
    <property type="match status" value="1"/>
</dbReference>
<dbReference type="EMBL" id="SUME01000005">
    <property type="protein sequence ID" value="TJZ60047.1"/>
    <property type="molecule type" value="Genomic_DNA"/>
</dbReference>